<accession>A0A1X7D2A0</accession>
<dbReference type="PROSITE" id="PS51459">
    <property type="entry name" value="FIDO"/>
    <property type="match status" value="1"/>
</dbReference>
<dbReference type="EMBL" id="FXAF01000002">
    <property type="protein sequence ID" value="SMF07440.1"/>
    <property type="molecule type" value="Genomic_DNA"/>
</dbReference>
<dbReference type="SUPFAM" id="SSF140931">
    <property type="entry name" value="Fic-like"/>
    <property type="match status" value="1"/>
</dbReference>
<gene>
    <name evidence="9" type="ORF">SAMN02982989_4930</name>
</gene>
<evidence type="ECO:0000256" key="6">
    <source>
        <dbReference type="ARBA" id="ARBA00047939"/>
    </source>
</evidence>
<keyword evidence="2" id="KW-0548">Nucleotidyltransferase</keyword>
<evidence type="ECO:0000313" key="9">
    <source>
        <dbReference type="EMBL" id="SMF07440.1"/>
    </source>
</evidence>
<evidence type="ECO:0000256" key="5">
    <source>
        <dbReference type="ARBA" id="ARBA00034531"/>
    </source>
</evidence>
<dbReference type="STRING" id="464029.SAMN02982989_4930"/>
<keyword evidence="10" id="KW-1185">Reference proteome</keyword>
<dbReference type="EC" id="2.7.7.108" evidence="5"/>
<evidence type="ECO:0000256" key="7">
    <source>
        <dbReference type="ARBA" id="ARBA00048696"/>
    </source>
</evidence>
<dbReference type="Proteomes" id="UP000192903">
    <property type="component" value="Unassembled WGS sequence"/>
</dbReference>
<dbReference type="Gene3D" id="1.10.3290.10">
    <property type="entry name" value="Fido-like domain"/>
    <property type="match status" value="1"/>
</dbReference>
<comment type="catalytic activity">
    <reaction evidence="7">
        <text>L-tyrosyl-[protein] + ATP = O-(5'-adenylyl)-L-tyrosyl-[protein] + diphosphate</text>
        <dbReference type="Rhea" id="RHEA:54288"/>
        <dbReference type="Rhea" id="RHEA-COMP:10136"/>
        <dbReference type="Rhea" id="RHEA-COMP:13846"/>
        <dbReference type="ChEBI" id="CHEBI:30616"/>
        <dbReference type="ChEBI" id="CHEBI:33019"/>
        <dbReference type="ChEBI" id="CHEBI:46858"/>
        <dbReference type="ChEBI" id="CHEBI:83624"/>
        <dbReference type="EC" id="2.7.7.108"/>
    </reaction>
</comment>
<proteinExistence type="predicted"/>
<reference evidence="10" key="1">
    <citation type="submission" date="2017-04" db="EMBL/GenBank/DDBJ databases">
        <authorList>
            <person name="Varghese N."/>
            <person name="Submissions S."/>
        </authorList>
    </citation>
    <scope>NUCLEOTIDE SEQUENCE [LARGE SCALE GENOMIC DNA]</scope>
    <source>
        <strain evidence="10">B4P</strain>
    </source>
</reference>
<sequence>MSDPYVYPGTRILKNKLDIRDAEELNRVERQYVWSRIQEGIPHGHFDLAHLKAIHRHLFQDIFEWAGQVRTVEISKGGSQFQFRQYIETGMADVHRRIVKSNFLRGLDRSSFAAEAGRIIGDVNYVHPFREGNGRTQLQYLKQLAERAGHPLDLTRIHAAGWLEASKEAHRARYDLMGKVIDDALRLT</sequence>
<dbReference type="Pfam" id="PF02661">
    <property type="entry name" value="Fic"/>
    <property type="match status" value="1"/>
</dbReference>
<evidence type="ECO:0000256" key="3">
    <source>
        <dbReference type="ARBA" id="ARBA00022741"/>
    </source>
</evidence>
<evidence type="ECO:0000259" key="8">
    <source>
        <dbReference type="PROSITE" id="PS51459"/>
    </source>
</evidence>
<dbReference type="GO" id="GO:0005524">
    <property type="term" value="F:ATP binding"/>
    <property type="evidence" value="ECO:0007669"/>
    <property type="project" value="UniProtKB-KW"/>
</dbReference>
<keyword evidence="3" id="KW-0547">Nucleotide-binding</keyword>
<keyword evidence="1" id="KW-0808">Transferase</keyword>
<dbReference type="GO" id="GO:0070733">
    <property type="term" value="F:AMPylase activity"/>
    <property type="evidence" value="ECO:0007669"/>
    <property type="project" value="UniProtKB-EC"/>
</dbReference>
<evidence type="ECO:0000256" key="2">
    <source>
        <dbReference type="ARBA" id="ARBA00022695"/>
    </source>
</evidence>
<dbReference type="AlphaFoldDB" id="A0A1X7D2A0"/>
<dbReference type="OrthoDB" id="9813719at2"/>
<dbReference type="PANTHER" id="PTHR39560:SF1">
    <property type="entry name" value="PROTEIN ADENYLYLTRANSFERASE FIC-RELATED"/>
    <property type="match status" value="1"/>
</dbReference>
<name>A0A1X7D2A0_9HYPH</name>
<dbReference type="PANTHER" id="PTHR39560">
    <property type="entry name" value="PROTEIN ADENYLYLTRANSFERASE FIC-RELATED"/>
    <property type="match status" value="1"/>
</dbReference>
<evidence type="ECO:0000256" key="1">
    <source>
        <dbReference type="ARBA" id="ARBA00022679"/>
    </source>
</evidence>
<feature type="domain" description="Fido" evidence="8">
    <location>
        <begin position="46"/>
        <end position="183"/>
    </location>
</feature>
<evidence type="ECO:0000256" key="4">
    <source>
        <dbReference type="ARBA" id="ARBA00022840"/>
    </source>
</evidence>
<dbReference type="InterPro" id="IPR036597">
    <property type="entry name" value="Fido-like_dom_sf"/>
</dbReference>
<dbReference type="RefSeq" id="WP_085420322.1">
    <property type="nucleotide sequence ID" value="NZ_FXAF01000002.1"/>
</dbReference>
<dbReference type="InterPro" id="IPR003812">
    <property type="entry name" value="Fido"/>
</dbReference>
<dbReference type="GO" id="GO:0051302">
    <property type="term" value="P:regulation of cell division"/>
    <property type="evidence" value="ECO:0007669"/>
    <property type="project" value="TreeGrafter"/>
</dbReference>
<comment type="catalytic activity">
    <reaction evidence="6">
        <text>L-threonyl-[protein] + ATP = 3-O-(5'-adenylyl)-L-threonyl-[protein] + diphosphate</text>
        <dbReference type="Rhea" id="RHEA:54292"/>
        <dbReference type="Rhea" id="RHEA-COMP:11060"/>
        <dbReference type="Rhea" id="RHEA-COMP:13847"/>
        <dbReference type="ChEBI" id="CHEBI:30013"/>
        <dbReference type="ChEBI" id="CHEBI:30616"/>
        <dbReference type="ChEBI" id="CHEBI:33019"/>
        <dbReference type="ChEBI" id="CHEBI:138113"/>
        <dbReference type="EC" id="2.7.7.108"/>
    </reaction>
</comment>
<protein>
    <recommendedName>
        <fullName evidence="5">protein adenylyltransferase</fullName>
        <ecNumber evidence="5">2.7.7.108</ecNumber>
    </recommendedName>
</protein>
<evidence type="ECO:0000313" key="10">
    <source>
        <dbReference type="Proteomes" id="UP000192903"/>
    </source>
</evidence>
<keyword evidence="4" id="KW-0067">ATP-binding</keyword>
<organism evidence="9 10">
    <name type="scientific">Xaviernesmea oryzae</name>
    <dbReference type="NCBI Taxonomy" id="464029"/>
    <lineage>
        <taxon>Bacteria</taxon>
        <taxon>Pseudomonadati</taxon>
        <taxon>Pseudomonadota</taxon>
        <taxon>Alphaproteobacteria</taxon>
        <taxon>Hyphomicrobiales</taxon>
        <taxon>Rhizobiaceae</taxon>
        <taxon>Rhizobium/Agrobacterium group</taxon>
        <taxon>Xaviernesmea</taxon>
    </lineage>
</organism>